<accession>A0ABZ0HT29</accession>
<dbReference type="Proteomes" id="UP001626536">
    <property type="component" value="Chromosome"/>
</dbReference>
<evidence type="ECO:0000313" key="3">
    <source>
        <dbReference type="Proteomes" id="UP001626536"/>
    </source>
</evidence>
<gene>
    <name evidence="2" type="ORF">RZS28_01200</name>
</gene>
<reference evidence="2 3" key="1">
    <citation type="submission" date="2023-10" db="EMBL/GenBank/DDBJ databases">
        <title>Novel methanotroph of the genus Methylocapsa from a subarctic wetland.</title>
        <authorList>
            <person name="Belova S.E."/>
            <person name="Oshkin I.Y."/>
            <person name="Miroshnikov K."/>
            <person name="Dedysh S.N."/>
        </authorList>
    </citation>
    <scope>NUCLEOTIDE SEQUENCE [LARGE SCALE GENOMIC DNA]</scope>
    <source>
        <strain evidence="2 3">RX1</strain>
    </source>
</reference>
<keyword evidence="1" id="KW-0732">Signal</keyword>
<dbReference type="Pfam" id="PF06776">
    <property type="entry name" value="IalB"/>
    <property type="match status" value="1"/>
</dbReference>
<dbReference type="RefSeq" id="WP_407339405.1">
    <property type="nucleotide sequence ID" value="NZ_CP136862.1"/>
</dbReference>
<dbReference type="Gene3D" id="2.60.40.1880">
    <property type="entry name" value="Invasion associated locus B (IalB) protein"/>
    <property type="match status" value="1"/>
</dbReference>
<evidence type="ECO:0000256" key="1">
    <source>
        <dbReference type="SAM" id="SignalP"/>
    </source>
</evidence>
<proteinExistence type="predicted"/>
<feature type="signal peptide" evidence="1">
    <location>
        <begin position="1"/>
        <end position="21"/>
    </location>
</feature>
<dbReference type="InterPro" id="IPR010642">
    <property type="entry name" value="Invasion_prot_B"/>
</dbReference>
<dbReference type="InterPro" id="IPR038696">
    <property type="entry name" value="IalB_sf"/>
</dbReference>
<protein>
    <submittedName>
        <fullName evidence="2">Invasion associated locus B family protein</fullName>
    </submittedName>
</protein>
<sequence>MTSIKSSWGFRRLALSLSVCAAFLPAQTSAAGGPPESPDAAKKTAALPGGAQAVSETFEDWLVACSVAQGKKRCVINQQQTDAKTQQRLIAVELQPRNGGADGLLVLPFGLELDKGATLKAGDAQIGQTLRFKTCVPQGCVVPVSFEQKTLETLYKAAAVVVTAHAENGQTLSFQISLKGFGPALSRASALGE</sequence>
<feature type="chain" id="PRO_5047195754" evidence="1">
    <location>
        <begin position="22"/>
        <end position="193"/>
    </location>
</feature>
<dbReference type="EMBL" id="CP136862">
    <property type="protein sequence ID" value="WOJ89961.1"/>
    <property type="molecule type" value="Genomic_DNA"/>
</dbReference>
<organism evidence="2 3">
    <name type="scientific">Methylocapsa polymorpha</name>
    <dbReference type="NCBI Taxonomy" id="3080828"/>
    <lineage>
        <taxon>Bacteria</taxon>
        <taxon>Pseudomonadati</taxon>
        <taxon>Pseudomonadota</taxon>
        <taxon>Alphaproteobacteria</taxon>
        <taxon>Hyphomicrobiales</taxon>
        <taxon>Beijerinckiaceae</taxon>
        <taxon>Methylocapsa</taxon>
    </lineage>
</organism>
<keyword evidence="3" id="KW-1185">Reference proteome</keyword>
<evidence type="ECO:0000313" key="2">
    <source>
        <dbReference type="EMBL" id="WOJ89961.1"/>
    </source>
</evidence>
<name>A0ABZ0HT29_9HYPH</name>